<dbReference type="AlphaFoldDB" id="A0A1H7A7B3"/>
<sequence length="277" mass="29550">MSSPLTAQQLTAPGAYPGLDVQLHDGGVLEVVIRSEKTLNSVDRQGHRALTYIWRDIDAASGVRCVLIRGEGRGFSSGGDFGLIEEMASDFGALTRVWKEARDLVYNVVNCSKPVVSAIHGPCVGAGLAAALLADVSVAARSARLLDGHVQLGVAAGDHAAIIWPLLCGLSKAKYHLLTGESVSGEEAERIGLVSLCVPDEELLDRAWAVARKLAAGSPTAVRWTKYALNNWLRAMGPTFDASLALEFLGFTGPDIHEGLAAKREKREPQFQEDAPL</sequence>
<organism evidence="3 4">
    <name type="scientific">Deinococcus reticulitermitis</name>
    <dbReference type="NCBI Taxonomy" id="856736"/>
    <lineage>
        <taxon>Bacteria</taxon>
        <taxon>Thermotogati</taxon>
        <taxon>Deinococcota</taxon>
        <taxon>Deinococci</taxon>
        <taxon>Deinococcales</taxon>
        <taxon>Deinococcaceae</taxon>
        <taxon>Deinococcus</taxon>
    </lineage>
</organism>
<dbReference type="STRING" id="856736.SAMN04488058_111100"/>
<dbReference type="CDD" id="cd06558">
    <property type="entry name" value="crotonase-like"/>
    <property type="match status" value="1"/>
</dbReference>
<dbReference type="InterPro" id="IPR014748">
    <property type="entry name" value="Enoyl-CoA_hydra_C"/>
</dbReference>
<gene>
    <name evidence="3" type="ORF">SAMN04488058_111100</name>
</gene>
<reference evidence="4" key="1">
    <citation type="submission" date="2016-10" db="EMBL/GenBank/DDBJ databases">
        <authorList>
            <person name="Varghese N."/>
            <person name="Submissions S."/>
        </authorList>
    </citation>
    <scope>NUCLEOTIDE SEQUENCE [LARGE SCALE GENOMIC DNA]</scope>
    <source>
        <strain evidence="4">CGMCC 1.10218</strain>
    </source>
</reference>
<evidence type="ECO:0000313" key="3">
    <source>
        <dbReference type="EMBL" id="SEJ59787.1"/>
    </source>
</evidence>
<dbReference type="Pfam" id="PF00378">
    <property type="entry name" value="ECH_1"/>
    <property type="match status" value="1"/>
</dbReference>
<dbReference type="NCBIfam" id="NF005595">
    <property type="entry name" value="PRK07327.1"/>
    <property type="match status" value="1"/>
</dbReference>
<evidence type="ECO:0000256" key="1">
    <source>
        <dbReference type="ARBA" id="ARBA00005254"/>
    </source>
</evidence>
<protein>
    <submittedName>
        <fullName evidence="3">Enoyl-CoA hydratase</fullName>
    </submittedName>
</protein>
<dbReference type="InterPro" id="IPR029045">
    <property type="entry name" value="ClpP/crotonase-like_dom_sf"/>
</dbReference>
<dbReference type="Proteomes" id="UP000199223">
    <property type="component" value="Unassembled WGS sequence"/>
</dbReference>
<dbReference type="PANTHER" id="PTHR43459:SF3">
    <property type="entry name" value="ENOYL-COA HYDRATASE ECHA15 (ENOYL HYDRASE) (UNSATURATED ACYL-COA HYDRATASE) (CROTONASE)-RELATED"/>
    <property type="match status" value="1"/>
</dbReference>
<dbReference type="GO" id="GO:0003824">
    <property type="term" value="F:catalytic activity"/>
    <property type="evidence" value="ECO:0007669"/>
    <property type="project" value="InterPro"/>
</dbReference>
<dbReference type="InterPro" id="IPR001753">
    <property type="entry name" value="Enoyl-CoA_hydra/iso"/>
</dbReference>
<name>A0A1H7A7B3_9DEIO</name>
<dbReference type="Gene3D" id="1.10.12.10">
    <property type="entry name" value="Lyase 2-enoyl-coa Hydratase, Chain A, domain 2"/>
    <property type="match status" value="1"/>
</dbReference>
<keyword evidence="4" id="KW-1185">Reference proteome</keyword>
<accession>A0A1H7A7B3</accession>
<proteinExistence type="inferred from homology"/>
<dbReference type="PANTHER" id="PTHR43459">
    <property type="entry name" value="ENOYL-COA HYDRATASE"/>
    <property type="match status" value="1"/>
</dbReference>
<evidence type="ECO:0000256" key="2">
    <source>
        <dbReference type="RuleBase" id="RU003707"/>
    </source>
</evidence>
<dbReference type="EMBL" id="FNZA01000011">
    <property type="protein sequence ID" value="SEJ59787.1"/>
    <property type="molecule type" value="Genomic_DNA"/>
</dbReference>
<dbReference type="SUPFAM" id="SSF52096">
    <property type="entry name" value="ClpP/crotonase"/>
    <property type="match status" value="1"/>
</dbReference>
<dbReference type="InterPro" id="IPR018376">
    <property type="entry name" value="Enoyl-CoA_hyd/isom_CS"/>
</dbReference>
<dbReference type="PROSITE" id="PS00166">
    <property type="entry name" value="ENOYL_COA_HYDRATASE"/>
    <property type="match status" value="1"/>
</dbReference>
<dbReference type="Gene3D" id="3.90.226.10">
    <property type="entry name" value="2-enoyl-CoA Hydratase, Chain A, domain 1"/>
    <property type="match status" value="1"/>
</dbReference>
<evidence type="ECO:0000313" key="4">
    <source>
        <dbReference type="Proteomes" id="UP000199223"/>
    </source>
</evidence>
<dbReference type="RefSeq" id="WP_425429410.1">
    <property type="nucleotide sequence ID" value="NZ_FNZA01000011.1"/>
</dbReference>
<comment type="similarity">
    <text evidence="1 2">Belongs to the enoyl-CoA hydratase/isomerase family.</text>
</comment>